<dbReference type="EMBL" id="SOYY01000025">
    <property type="protein sequence ID" value="KAA0701645.1"/>
    <property type="molecule type" value="Genomic_DNA"/>
</dbReference>
<gene>
    <name evidence="1" type="ORF">E1301_Tti024332</name>
</gene>
<protein>
    <submittedName>
        <fullName evidence="1">Uncharacterized protein</fullName>
    </submittedName>
</protein>
<accession>A0A5A9MXN4</accession>
<keyword evidence="2" id="KW-1185">Reference proteome</keyword>
<reference evidence="1 2" key="1">
    <citation type="journal article" date="2019" name="Mol. Ecol. Resour.">
        <title>Chromosome-level genome assembly of Triplophysa tibetana, a fish adapted to the harsh high-altitude environment of the Tibetan Plateau.</title>
        <authorList>
            <person name="Yang X."/>
            <person name="Liu H."/>
            <person name="Ma Z."/>
            <person name="Zou Y."/>
            <person name="Zou M."/>
            <person name="Mao Y."/>
            <person name="Li X."/>
            <person name="Wang H."/>
            <person name="Chen T."/>
            <person name="Wang W."/>
            <person name="Yang R."/>
        </authorList>
    </citation>
    <scope>NUCLEOTIDE SEQUENCE [LARGE SCALE GENOMIC DNA]</scope>
    <source>
        <strain evidence="1">TTIB1903HZAU</strain>
        <tissue evidence="1">Muscle</tissue>
    </source>
</reference>
<evidence type="ECO:0000313" key="2">
    <source>
        <dbReference type="Proteomes" id="UP000324632"/>
    </source>
</evidence>
<organism evidence="1 2">
    <name type="scientific">Triplophysa tibetana</name>
    <dbReference type="NCBI Taxonomy" id="1572043"/>
    <lineage>
        <taxon>Eukaryota</taxon>
        <taxon>Metazoa</taxon>
        <taxon>Chordata</taxon>
        <taxon>Craniata</taxon>
        <taxon>Vertebrata</taxon>
        <taxon>Euteleostomi</taxon>
        <taxon>Actinopterygii</taxon>
        <taxon>Neopterygii</taxon>
        <taxon>Teleostei</taxon>
        <taxon>Ostariophysi</taxon>
        <taxon>Cypriniformes</taxon>
        <taxon>Nemacheilidae</taxon>
        <taxon>Triplophysa</taxon>
    </lineage>
</organism>
<evidence type="ECO:0000313" key="1">
    <source>
        <dbReference type="EMBL" id="KAA0701645.1"/>
    </source>
</evidence>
<name>A0A5A9MXN4_9TELE</name>
<proteinExistence type="predicted"/>
<comment type="caution">
    <text evidence="1">The sequence shown here is derived from an EMBL/GenBank/DDBJ whole genome shotgun (WGS) entry which is preliminary data.</text>
</comment>
<dbReference type="Proteomes" id="UP000324632">
    <property type="component" value="Chromosome 25"/>
</dbReference>
<sequence length="183" mass="20910">MRNVEPELPGFLHVYDSVHHTPAQLLGDEILLELILEQPHLPLFPAVPWDTLTAKRSDKLSVFNRHDQVLNETLSHTHAHTCTQTLRLDMREKTDAGTPHPPTHTVHIHLPYRHLDRQEDEKDEMSVKDAVILNLTDSQTGVWWDGHRIRKRRGSAHISTRVALHSLHSAMTTASIAMTIMMT</sequence>
<dbReference type="AlphaFoldDB" id="A0A5A9MXN4"/>